<evidence type="ECO:0000256" key="9">
    <source>
        <dbReference type="ARBA" id="ARBA00031636"/>
    </source>
</evidence>
<keyword evidence="5 10" id="KW-0812">Transmembrane</keyword>
<evidence type="ECO:0000256" key="3">
    <source>
        <dbReference type="ARBA" id="ARBA00022449"/>
    </source>
</evidence>
<dbReference type="PATRIC" id="fig|759362.5.peg.716"/>
<feature type="transmembrane region" description="Helical" evidence="10">
    <location>
        <begin position="362"/>
        <end position="388"/>
    </location>
</feature>
<dbReference type="AlphaFoldDB" id="F9Y486"/>
<keyword evidence="6 10" id="KW-1133">Transmembrane helix</keyword>
<dbReference type="eggNOG" id="COG0534">
    <property type="taxonomic scope" value="Bacteria"/>
</dbReference>
<dbReference type="PIRSF" id="PIRSF006603">
    <property type="entry name" value="DinF"/>
    <property type="match status" value="1"/>
</dbReference>
<dbReference type="NCBIfam" id="TIGR00797">
    <property type="entry name" value="matE"/>
    <property type="match status" value="1"/>
</dbReference>
<feature type="transmembrane region" description="Helical" evidence="10">
    <location>
        <begin position="167"/>
        <end position="191"/>
    </location>
</feature>
<reference evidence="11 12" key="1">
    <citation type="journal article" date="2011" name="J. Bacteriol.">
        <title>Complete genome sequence of the industrial strain Ketogulonicigenium vulgare WSH-001.</title>
        <authorList>
            <person name="Liu L."/>
            <person name="Li Y."/>
            <person name="Zhang J."/>
            <person name="Zhou Z."/>
            <person name="Liu J."/>
            <person name="Li X."/>
            <person name="Zhou J."/>
            <person name="Du G."/>
            <person name="Wang L."/>
            <person name="Chen J."/>
        </authorList>
    </citation>
    <scope>NUCLEOTIDE SEQUENCE [LARGE SCALE GENOMIC DNA]</scope>
    <source>
        <strain evidence="11 12">WSH-001</strain>
    </source>
</reference>
<keyword evidence="8 10" id="KW-0472">Membrane</keyword>
<dbReference type="CDD" id="cd13131">
    <property type="entry name" value="MATE_NorM_like"/>
    <property type="match status" value="1"/>
</dbReference>
<keyword evidence="4" id="KW-1003">Cell membrane</keyword>
<keyword evidence="2" id="KW-0813">Transport</keyword>
<accession>F9Y486</accession>
<feature type="transmembrane region" description="Helical" evidence="10">
    <location>
        <begin position="138"/>
        <end position="155"/>
    </location>
</feature>
<evidence type="ECO:0000256" key="10">
    <source>
        <dbReference type="SAM" id="Phobius"/>
    </source>
</evidence>
<comment type="subcellular location">
    <subcellularLocation>
        <location evidence="1">Cell inner membrane</location>
        <topology evidence="1">Multi-pass membrane protein</topology>
    </subcellularLocation>
</comment>
<dbReference type="HOGENOM" id="CLU_012893_6_3_5"/>
<keyword evidence="7" id="KW-0406">Ion transport</keyword>
<keyword evidence="3" id="KW-0050">Antiport</keyword>
<dbReference type="GO" id="GO:0015297">
    <property type="term" value="F:antiporter activity"/>
    <property type="evidence" value="ECO:0007669"/>
    <property type="project" value="UniProtKB-KW"/>
</dbReference>
<evidence type="ECO:0000256" key="7">
    <source>
        <dbReference type="ARBA" id="ARBA00023065"/>
    </source>
</evidence>
<dbReference type="GO" id="GO:0006811">
    <property type="term" value="P:monoatomic ion transport"/>
    <property type="evidence" value="ECO:0007669"/>
    <property type="project" value="UniProtKB-KW"/>
</dbReference>
<dbReference type="Proteomes" id="UP000000692">
    <property type="component" value="Chromosome"/>
</dbReference>
<proteinExistence type="predicted"/>
<feature type="transmembrane region" description="Helical" evidence="10">
    <location>
        <begin position="320"/>
        <end position="342"/>
    </location>
</feature>
<sequence>MEDMMANAAKRGFRHEIWAVLTLGVPLIASNLAQMVINLTDTIILGWYDVQALAAVTLAHALYSLLYLFGAGFAWAVMPLVAEAAVQGNDTRVRRVTRMGIWLSLGFATLAAIPMLLSEALLLSIGQDPSISALAQDYLQVIFIALFAALLIACMRSFLAALGHTAVVFWATVFVAILNGVLVYLLVFGHFGFPELGILGAAVGTTIAQITGLAILCIYAVRKLPEYHLFQRFWRPDPQAMVEVTRVGLPIGLTSLAEGGLFSATAILMGWIGTAELAAHGIALQIAALVFMLYMGLSQAATILAGRAYGQRDPQALRRVALASGSVAACILVAGVAIFVIFRMPLVSVFLDQSDANYAHVLQIGMALLLMAALFQALDAAQVMALGLLRAVQDTTVPMLMAVVSYWGVGFPLSLAIGIWWNGGAVGVWVGLVAGLGVASVLMIYRFWRGLVTHRYIAHV</sequence>
<evidence type="ECO:0000256" key="5">
    <source>
        <dbReference type="ARBA" id="ARBA00022692"/>
    </source>
</evidence>
<feature type="transmembrane region" description="Helical" evidence="10">
    <location>
        <begin position="427"/>
        <end position="448"/>
    </location>
</feature>
<feature type="transmembrane region" description="Helical" evidence="10">
    <location>
        <begin position="400"/>
        <end position="421"/>
    </location>
</feature>
<dbReference type="PANTHER" id="PTHR43298:SF2">
    <property type="entry name" value="FMN_FAD EXPORTER YEEO-RELATED"/>
    <property type="match status" value="1"/>
</dbReference>
<dbReference type="GO" id="GO:0005886">
    <property type="term" value="C:plasma membrane"/>
    <property type="evidence" value="ECO:0007669"/>
    <property type="project" value="UniProtKB-SubCell"/>
</dbReference>
<protein>
    <recommendedName>
        <fullName evidence="9">Multidrug-efflux transporter</fullName>
    </recommendedName>
</protein>
<evidence type="ECO:0000256" key="4">
    <source>
        <dbReference type="ARBA" id="ARBA00022475"/>
    </source>
</evidence>
<dbReference type="InterPro" id="IPR048279">
    <property type="entry name" value="MdtK-like"/>
</dbReference>
<dbReference type="Pfam" id="PF01554">
    <property type="entry name" value="MatE"/>
    <property type="match status" value="2"/>
</dbReference>
<dbReference type="KEGG" id="kvl:KVU_0683"/>
<dbReference type="InterPro" id="IPR050222">
    <property type="entry name" value="MATE_MdtK"/>
</dbReference>
<evidence type="ECO:0000256" key="8">
    <source>
        <dbReference type="ARBA" id="ARBA00023136"/>
    </source>
</evidence>
<name>F9Y486_KETVW</name>
<evidence type="ECO:0000313" key="12">
    <source>
        <dbReference type="Proteomes" id="UP000000692"/>
    </source>
</evidence>
<evidence type="ECO:0000256" key="2">
    <source>
        <dbReference type="ARBA" id="ARBA00022448"/>
    </source>
</evidence>
<evidence type="ECO:0000256" key="1">
    <source>
        <dbReference type="ARBA" id="ARBA00004429"/>
    </source>
</evidence>
<feature type="transmembrane region" description="Helical" evidence="10">
    <location>
        <begin position="251"/>
        <end position="272"/>
    </location>
</feature>
<feature type="transmembrane region" description="Helical" evidence="10">
    <location>
        <begin position="57"/>
        <end position="78"/>
    </location>
</feature>
<gene>
    <name evidence="11" type="ordered locus">KVU_0683</name>
</gene>
<keyword evidence="12" id="KW-1185">Reference proteome</keyword>
<evidence type="ECO:0000256" key="6">
    <source>
        <dbReference type="ARBA" id="ARBA00022989"/>
    </source>
</evidence>
<dbReference type="OrthoDB" id="9780160at2"/>
<dbReference type="InterPro" id="IPR002528">
    <property type="entry name" value="MATE_fam"/>
</dbReference>
<organism evidence="11 12">
    <name type="scientific">Ketogulonicigenium vulgare (strain WSH-001)</name>
    <dbReference type="NCBI Taxonomy" id="759362"/>
    <lineage>
        <taxon>Bacteria</taxon>
        <taxon>Pseudomonadati</taxon>
        <taxon>Pseudomonadota</taxon>
        <taxon>Alphaproteobacteria</taxon>
        <taxon>Rhodobacterales</taxon>
        <taxon>Roseobacteraceae</taxon>
        <taxon>Ketogulonicigenium</taxon>
    </lineage>
</organism>
<feature type="transmembrane region" description="Helical" evidence="10">
    <location>
        <begin position="284"/>
        <end position="308"/>
    </location>
</feature>
<dbReference type="PANTHER" id="PTHR43298">
    <property type="entry name" value="MULTIDRUG RESISTANCE PROTEIN NORM-RELATED"/>
    <property type="match status" value="1"/>
</dbReference>
<dbReference type="EMBL" id="CP002018">
    <property type="protein sequence ID" value="AEM40522.1"/>
    <property type="molecule type" value="Genomic_DNA"/>
</dbReference>
<feature type="transmembrane region" description="Helical" evidence="10">
    <location>
        <begin position="197"/>
        <end position="221"/>
    </location>
</feature>
<feature type="transmembrane region" description="Helical" evidence="10">
    <location>
        <begin position="99"/>
        <end position="118"/>
    </location>
</feature>
<dbReference type="GO" id="GO:0042910">
    <property type="term" value="F:xenobiotic transmembrane transporter activity"/>
    <property type="evidence" value="ECO:0007669"/>
    <property type="project" value="InterPro"/>
</dbReference>
<evidence type="ECO:0000313" key="11">
    <source>
        <dbReference type="EMBL" id="AEM40522.1"/>
    </source>
</evidence>